<dbReference type="PATRIC" id="fig|525328.13.peg.404"/>
<dbReference type="RefSeq" id="WP_006729675.1">
    <property type="nucleotide sequence ID" value="NZ_AZET01000013.1"/>
</dbReference>
<gene>
    <name evidence="1" type="ORF">HMPREF0520_0669</name>
</gene>
<evidence type="ECO:0000313" key="2">
    <source>
        <dbReference type="Proteomes" id="UP000004115"/>
    </source>
</evidence>
<reference evidence="1 2" key="1">
    <citation type="submission" date="2009-09" db="EMBL/GenBank/DDBJ databases">
        <authorList>
            <person name="Qin X."/>
            <person name="Bachman B."/>
            <person name="Battles P."/>
            <person name="Bell A."/>
            <person name="Bess C."/>
            <person name="Bickham C."/>
            <person name="Chaboub L."/>
            <person name="Chen D."/>
            <person name="Coyle M."/>
            <person name="Deiros D.R."/>
            <person name="Dinh H."/>
            <person name="Forbes L."/>
            <person name="Fowler G."/>
            <person name="Francisco L."/>
            <person name="Fu Q."/>
            <person name="Gubbala S."/>
            <person name="Hale W."/>
            <person name="Han Y."/>
            <person name="Hemphill L."/>
            <person name="Highlander S.K."/>
            <person name="Hirani K."/>
            <person name="Hogues M."/>
            <person name="Jackson L."/>
            <person name="Jakkamsetti A."/>
            <person name="Javaid M."/>
            <person name="Jiang H."/>
            <person name="Korchina V."/>
            <person name="Kovar C."/>
            <person name="Lara F."/>
            <person name="Lee S."/>
            <person name="Mata R."/>
            <person name="Mathew T."/>
            <person name="Moen C."/>
            <person name="Morales K."/>
            <person name="Munidasa M."/>
            <person name="Nazareth L."/>
            <person name="Ngo R."/>
            <person name="Nguyen L."/>
            <person name="Okwuonu G."/>
            <person name="Ongeri F."/>
            <person name="Patil S."/>
            <person name="Petrosino J."/>
            <person name="Pham C."/>
            <person name="Pham P."/>
            <person name="Pu L.-L."/>
            <person name="Puazo M."/>
            <person name="Raj R."/>
            <person name="Reid J."/>
            <person name="Rouhana J."/>
            <person name="Saada N."/>
            <person name="Shang Y."/>
            <person name="Simmons D."/>
            <person name="Thornton R."/>
            <person name="Warren J."/>
            <person name="Weissenberger G."/>
            <person name="Zhang J."/>
            <person name="Zhang L."/>
            <person name="Zhou C."/>
            <person name="Zhu D."/>
            <person name="Muzny D."/>
            <person name="Worley K."/>
            <person name="Gibbs R."/>
        </authorList>
    </citation>
    <scope>NUCLEOTIDE SEQUENCE [LARGE SCALE GENOMIC DNA]</scope>
    <source>
        <strain evidence="1 2">DSM 13335</strain>
    </source>
</reference>
<comment type="caution">
    <text evidence="1">The sequence shown here is derived from an EMBL/GenBank/DDBJ whole genome shotgun (WGS) entry which is preliminary data.</text>
</comment>
<evidence type="ECO:0000313" key="1">
    <source>
        <dbReference type="EMBL" id="EEW52348.1"/>
    </source>
</evidence>
<protein>
    <submittedName>
        <fullName evidence="1">Uncharacterized protein</fullName>
    </submittedName>
</protein>
<keyword evidence="2" id="KW-1185">Reference proteome</keyword>
<name>C8PC49_9LACO</name>
<sequence>MVKNKKDNGPIDLSKIVSNVDKDVTQAGKLYYGDVAFGVVEASDLFEGAYNDEG</sequence>
<dbReference type="Proteomes" id="UP000004115">
    <property type="component" value="Unassembled WGS sequence"/>
</dbReference>
<dbReference type="EMBL" id="ACLN01000004">
    <property type="protein sequence ID" value="EEW52348.1"/>
    <property type="molecule type" value="Genomic_DNA"/>
</dbReference>
<accession>C8PC49</accession>
<organism evidence="1 2">
    <name type="scientific">Lactobacillus iners DSM 13335</name>
    <dbReference type="NCBI Taxonomy" id="525328"/>
    <lineage>
        <taxon>Bacteria</taxon>
        <taxon>Bacillati</taxon>
        <taxon>Bacillota</taxon>
        <taxon>Bacilli</taxon>
        <taxon>Lactobacillales</taxon>
        <taxon>Lactobacillaceae</taxon>
        <taxon>Lactobacillus</taxon>
    </lineage>
</organism>
<proteinExistence type="predicted"/>
<dbReference type="HOGENOM" id="CLU_3044677_0_0_9"/>
<dbReference type="AlphaFoldDB" id="C8PC49"/>